<evidence type="ECO:0008006" key="3">
    <source>
        <dbReference type="Google" id="ProtNLM"/>
    </source>
</evidence>
<dbReference type="EMBL" id="RVHM01000095">
    <property type="protein sequence ID" value="MLV00314.1"/>
    <property type="molecule type" value="Genomic_DNA"/>
</dbReference>
<protein>
    <recommendedName>
        <fullName evidence="3">Pilus assembly protein</fullName>
    </recommendedName>
</protein>
<evidence type="ECO:0000313" key="2">
    <source>
        <dbReference type="EMBL" id="MLV00314.1"/>
    </source>
</evidence>
<keyword evidence="1" id="KW-0732">Signal</keyword>
<organism evidence="2">
    <name type="scientific">Salmonella enterica I</name>
    <dbReference type="NCBI Taxonomy" id="59201"/>
    <lineage>
        <taxon>Bacteria</taxon>
        <taxon>Pseudomonadati</taxon>
        <taxon>Pseudomonadota</taxon>
        <taxon>Gammaproteobacteria</taxon>
        <taxon>Enterobacterales</taxon>
        <taxon>Enterobacteriaceae</taxon>
        <taxon>Salmonella</taxon>
    </lineage>
</organism>
<feature type="signal peptide" evidence="1">
    <location>
        <begin position="1"/>
        <end position="25"/>
    </location>
</feature>
<sequence length="180" mass="19193">MRMFQKIAMVSTAATCLALCGNAMATMTPHTVVPGEQTIKAESASTFAAITTPTPSLSVTRDVDKGYTLQYSAGKLKDVVVPLASWSVKLNDPAGRVSALCYDNAINMNGVLSGEMAGYILDSSYMQANNDTTHYHDGGANNCYDQATTKGITQITTYVNNNELSAGKHSVSLSLLAYYK</sequence>
<gene>
    <name evidence="2" type="ORF">DRU74_27250</name>
</gene>
<feature type="chain" id="PRO_5019485189" description="Pilus assembly protein" evidence="1">
    <location>
        <begin position="26"/>
        <end position="180"/>
    </location>
</feature>
<proteinExistence type="predicted"/>
<reference evidence="2" key="1">
    <citation type="submission" date="2018-07" db="EMBL/GenBank/DDBJ databases">
        <authorList>
            <person name="Ashton P.M."/>
            <person name="Dallman T."/>
            <person name="Nair S."/>
            <person name="De Pinna E."/>
            <person name="Peters T."/>
            <person name="Grant K."/>
        </authorList>
    </citation>
    <scope>NUCLEOTIDE SEQUENCE [LARGE SCALE GENOMIC DNA]</scope>
    <source>
        <strain evidence="2">157339</strain>
    </source>
</reference>
<comment type="caution">
    <text evidence="2">The sequence shown here is derived from an EMBL/GenBank/DDBJ whole genome shotgun (WGS) entry which is preliminary data.</text>
</comment>
<name>A0A403MPU1_SALET</name>
<evidence type="ECO:0000256" key="1">
    <source>
        <dbReference type="SAM" id="SignalP"/>
    </source>
</evidence>
<dbReference type="AlphaFoldDB" id="A0A403MPU1"/>
<accession>A0A403MPU1</accession>
<dbReference type="Proteomes" id="UP000885374">
    <property type="component" value="Unassembled WGS sequence"/>
</dbReference>